<evidence type="ECO:0000256" key="1">
    <source>
        <dbReference type="SAM" id="MobiDB-lite"/>
    </source>
</evidence>
<proteinExistence type="predicted"/>
<accession>A0ABT0ISR2</accession>
<evidence type="ECO:0000313" key="3">
    <source>
        <dbReference type="Proteomes" id="UP001202827"/>
    </source>
</evidence>
<dbReference type="RefSeq" id="WP_248683492.1">
    <property type="nucleotide sequence ID" value="NZ_JALPRY010000014.1"/>
</dbReference>
<dbReference type="EMBL" id="JALPRY010000014">
    <property type="protein sequence ID" value="MCK8780915.1"/>
    <property type="molecule type" value="Genomic_DNA"/>
</dbReference>
<sequence>MNYIANMVQPKSNPKIISSGPSSRDSADQLTRALGWFSIGLGLMEIFGANRMSHALGMPRAEGLIRAYGVREIGAGVMTLSTEKQAGLVSRVAGDALDIATLATAIRPDNPKRGNAALALGLVLGVTALDIIATQAVSRRNARRSPGRNYSDRSGFPARPRAAAPASNSASQI</sequence>
<evidence type="ECO:0000313" key="2">
    <source>
        <dbReference type="EMBL" id="MCK8780915.1"/>
    </source>
</evidence>
<gene>
    <name evidence="2" type="ORF">M0654_13060</name>
</gene>
<reference evidence="2 3" key="1">
    <citation type="submission" date="2022-04" db="EMBL/GenBank/DDBJ databases">
        <title>Rhizobium coralii sp. nov., isolated from coral Turbinaria peltata.</title>
        <authorList>
            <person name="Sun H."/>
        </authorList>
    </citation>
    <scope>NUCLEOTIDE SEQUENCE [LARGE SCALE GENOMIC DNA]</scope>
    <source>
        <strain evidence="2 3">NTR19</strain>
    </source>
</reference>
<evidence type="ECO:0008006" key="4">
    <source>
        <dbReference type="Google" id="ProtNLM"/>
    </source>
</evidence>
<protein>
    <recommendedName>
        <fullName evidence="4">Cyclase dehydrase</fullName>
    </recommendedName>
</protein>
<organism evidence="2 3">
    <name type="scientific">Neorhizobium turbinariae</name>
    <dbReference type="NCBI Taxonomy" id="2937795"/>
    <lineage>
        <taxon>Bacteria</taxon>
        <taxon>Pseudomonadati</taxon>
        <taxon>Pseudomonadota</taxon>
        <taxon>Alphaproteobacteria</taxon>
        <taxon>Hyphomicrobiales</taxon>
        <taxon>Rhizobiaceae</taxon>
        <taxon>Rhizobium/Agrobacterium group</taxon>
        <taxon>Neorhizobium</taxon>
    </lineage>
</organism>
<feature type="compositionally biased region" description="Low complexity" evidence="1">
    <location>
        <begin position="157"/>
        <end position="173"/>
    </location>
</feature>
<keyword evidence="3" id="KW-1185">Reference proteome</keyword>
<dbReference type="Proteomes" id="UP001202827">
    <property type="component" value="Unassembled WGS sequence"/>
</dbReference>
<feature type="region of interest" description="Disordered" evidence="1">
    <location>
        <begin position="140"/>
        <end position="173"/>
    </location>
</feature>
<name>A0ABT0ISR2_9HYPH</name>
<comment type="caution">
    <text evidence="2">The sequence shown here is derived from an EMBL/GenBank/DDBJ whole genome shotgun (WGS) entry which is preliminary data.</text>
</comment>